<proteinExistence type="predicted"/>
<gene>
    <name evidence="3" type="ORF">FAK_23620</name>
</gene>
<dbReference type="EMBL" id="AP028679">
    <property type="protein sequence ID" value="BEQ15296.1"/>
    <property type="molecule type" value="Genomic_DNA"/>
</dbReference>
<reference evidence="4" key="1">
    <citation type="journal article" date="2023" name="Arch. Microbiol.">
        <title>Desulfoferula mesophilus gen. nov. sp. nov., a mesophilic sulfate-reducing bacterium isolated from a brackish lake sediment.</title>
        <authorList>
            <person name="Watanabe T."/>
            <person name="Yabe T."/>
            <person name="Tsuji J.M."/>
            <person name="Fukui M."/>
        </authorList>
    </citation>
    <scope>NUCLEOTIDE SEQUENCE [LARGE SCALE GENOMIC DNA]</scope>
    <source>
        <strain evidence="4">12FAK</strain>
    </source>
</reference>
<evidence type="ECO:0000313" key="3">
    <source>
        <dbReference type="EMBL" id="BEQ15296.1"/>
    </source>
</evidence>
<dbReference type="Pfam" id="PF01075">
    <property type="entry name" value="Glyco_transf_9"/>
    <property type="match status" value="1"/>
</dbReference>
<organism evidence="3 4">
    <name type="scientific">Desulfoferula mesophila</name>
    <dbReference type="NCBI Taxonomy" id="3058419"/>
    <lineage>
        <taxon>Bacteria</taxon>
        <taxon>Pseudomonadati</taxon>
        <taxon>Thermodesulfobacteriota</taxon>
        <taxon>Desulfarculia</taxon>
        <taxon>Desulfarculales</taxon>
        <taxon>Desulfarculaceae</taxon>
        <taxon>Desulfoferula</taxon>
    </lineage>
</organism>
<sequence>MATDGTLALHLGALGDFVLSWPALGRLAGLGSLHLWGRGEWGRLILPPEQVHEREAARFASLFSPAMEHALLKWLRGFERAVVFAAAPDPVLLRNLASAVPQVSAVTTRPPRGTYQQVGRWQVEQLARLGLAGSPRPLGPLLPPPGSPAGVILAPGSGGRAKRLDPELTALLARRLLEKHPTFTLLLGPAEESDYRQALALSLAEVPHQILADPAMEDLAQALRGASLYVGADSGVSHLAAALGAPTLAVFVASDPRLWSPLGPRARVLGALEARHADLSAPEFEAVLDL</sequence>
<keyword evidence="1" id="KW-0328">Glycosyltransferase</keyword>
<keyword evidence="4" id="KW-1185">Reference proteome</keyword>
<dbReference type="GO" id="GO:0005829">
    <property type="term" value="C:cytosol"/>
    <property type="evidence" value="ECO:0007669"/>
    <property type="project" value="TreeGrafter"/>
</dbReference>
<dbReference type="KEGG" id="dmp:FAK_23620"/>
<protein>
    <recommendedName>
        <fullName evidence="5">Glycosyl transferase family 9</fullName>
    </recommendedName>
</protein>
<dbReference type="Gene3D" id="3.40.50.2000">
    <property type="entry name" value="Glycogen Phosphorylase B"/>
    <property type="match status" value="1"/>
</dbReference>
<dbReference type="AlphaFoldDB" id="A0AAU9EN45"/>
<dbReference type="InterPro" id="IPR002201">
    <property type="entry name" value="Glyco_trans_9"/>
</dbReference>
<evidence type="ECO:0008006" key="5">
    <source>
        <dbReference type="Google" id="ProtNLM"/>
    </source>
</evidence>
<accession>A0AAU9EN45</accession>
<dbReference type="SUPFAM" id="SSF53756">
    <property type="entry name" value="UDP-Glycosyltransferase/glycogen phosphorylase"/>
    <property type="match status" value="1"/>
</dbReference>
<evidence type="ECO:0000256" key="2">
    <source>
        <dbReference type="ARBA" id="ARBA00022679"/>
    </source>
</evidence>
<dbReference type="Proteomes" id="UP001366166">
    <property type="component" value="Chromosome"/>
</dbReference>
<name>A0AAU9EN45_9BACT</name>
<dbReference type="InterPro" id="IPR051199">
    <property type="entry name" value="LPS_LOS_Heptosyltrfase"/>
</dbReference>
<dbReference type="GO" id="GO:0009244">
    <property type="term" value="P:lipopolysaccharide core region biosynthetic process"/>
    <property type="evidence" value="ECO:0007669"/>
    <property type="project" value="TreeGrafter"/>
</dbReference>
<dbReference type="GO" id="GO:0008713">
    <property type="term" value="F:ADP-heptose-lipopolysaccharide heptosyltransferase activity"/>
    <property type="evidence" value="ECO:0007669"/>
    <property type="project" value="TreeGrafter"/>
</dbReference>
<keyword evidence="2" id="KW-0808">Transferase</keyword>
<evidence type="ECO:0000256" key="1">
    <source>
        <dbReference type="ARBA" id="ARBA00022676"/>
    </source>
</evidence>
<dbReference type="PANTHER" id="PTHR30160">
    <property type="entry name" value="TETRAACYLDISACCHARIDE 4'-KINASE-RELATED"/>
    <property type="match status" value="1"/>
</dbReference>
<evidence type="ECO:0000313" key="4">
    <source>
        <dbReference type="Proteomes" id="UP001366166"/>
    </source>
</evidence>
<dbReference type="RefSeq" id="WP_338599514.1">
    <property type="nucleotide sequence ID" value="NZ_AP028679.1"/>
</dbReference>